<dbReference type="Pfam" id="PF00665">
    <property type="entry name" value="rve"/>
    <property type="match status" value="1"/>
</dbReference>
<dbReference type="AlphaFoldDB" id="A0A8X6V6S3"/>
<organism evidence="3 4">
    <name type="scientific">Trichonephila clavipes</name>
    <name type="common">Golden silk orbweaver</name>
    <name type="synonym">Nephila clavipes</name>
    <dbReference type="NCBI Taxonomy" id="2585209"/>
    <lineage>
        <taxon>Eukaryota</taxon>
        <taxon>Metazoa</taxon>
        <taxon>Ecdysozoa</taxon>
        <taxon>Arthropoda</taxon>
        <taxon>Chelicerata</taxon>
        <taxon>Arachnida</taxon>
        <taxon>Araneae</taxon>
        <taxon>Araneomorphae</taxon>
        <taxon>Entelegynae</taxon>
        <taxon>Araneoidea</taxon>
        <taxon>Nephilidae</taxon>
        <taxon>Trichonephila</taxon>
    </lineage>
</organism>
<dbReference type="GO" id="GO:0003676">
    <property type="term" value="F:nucleic acid binding"/>
    <property type="evidence" value="ECO:0007669"/>
    <property type="project" value="InterPro"/>
</dbReference>
<gene>
    <name evidence="3" type="primary">F54H12.3</name>
    <name evidence="3" type="ORF">TNCV_850221</name>
</gene>
<dbReference type="GO" id="GO:0005694">
    <property type="term" value="C:chromosome"/>
    <property type="evidence" value="ECO:0007669"/>
    <property type="project" value="UniProtKB-ARBA"/>
</dbReference>
<name>A0A8X6V6S3_TRICX</name>
<dbReference type="InterPro" id="IPR000953">
    <property type="entry name" value="Chromo/chromo_shadow_dom"/>
</dbReference>
<dbReference type="SUPFAM" id="SSF54160">
    <property type="entry name" value="Chromo domain-like"/>
    <property type="match status" value="1"/>
</dbReference>
<dbReference type="GO" id="GO:0015074">
    <property type="term" value="P:DNA integration"/>
    <property type="evidence" value="ECO:0007669"/>
    <property type="project" value="InterPro"/>
</dbReference>
<dbReference type="Gene3D" id="2.40.50.40">
    <property type="match status" value="1"/>
</dbReference>
<evidence type="ECO:0000313" key="3">
    <source>
        <dbReference type="EMBL" id="GFY01414.1"/>
    </source>
</evidence>
<dbReference type="PROSITE" id="PS50994">
    <property type="entry name" value="INTEGRASE"/>
    <property type="match status" value="1"/>
</dbReference>
<dbReference type="Proteomes" id="UP000887159">
    <property type="component" value="Unassembled WGS sequence"/>
</dbReference>
<accession>A0A8X6V6S3</accession>
<dbReference type="InterPro" id="IPR036397">
    <property type="entry name" value="RNaseH_sf"/>
</dbReference>
<dbReference type="InterPro" id="IPR012337">
    <property type="entry name" value="RNaseH-like_sf"/>
</dbReference>
<sequence>MAQEMGLVPKGLISRYFAETQPEVRIENNISSLLHEKETPDDIKAKLLSDLIPKYQRVMQPPPPPKPFEIPPELLTEPELPLTNKSEVPLRINILAKYIGYAIPKTRKKYILPILETLKDANYTFNDKNEFEVDGKAEYRSNVVDLFTYMMKNDQRVLTPPTGFAKFYAALRHVNIPLEWIGNKRLREQLLLSDANPAFTKITPRVKRLSKASGVHLNDVQKWLSQQDVYTLHKPVRYKFQRRKTIAYGINELWQSDLLDMQKLSRYNKGYRYILTIIDVMSRYLRAFPIKDKKASTIKQVLQKVFKKVKPKNFQTDKGTEFYNKIVRAMLKRYKIHHYSTKSETKCAILERAHRTLRERLYRAFTYRNSYKYYDILPELVHSYNHSIHRAHGFEPTKLTTDDEPELYKRLYHSNVDPQFSFTAGDIVRLSKARKIFRKGYLPGWTEETFRIYKRYPTIPPTYTLQDFNSNEIEGRFYNEELQKIDKSTNDYWAIEKIIRTKGKGASRKLFVKWVGFPDSQNSWIRADQITSHNESEHE</sequence>
<dbReference type="PANTHER" id="PTHR46585">
    <property type="entry name" value="INTEGRASE CORE DOMAIN CONTAINING PROTEIN"/>
    <property type="match status" value="1"/>
</dbReference>
<proteinExistence type="predicted"/>
<feature type="domain" description="Integrase catalytic" evidence="2">
    <location>
        <begin position="231"/>
        <end position="404"/>
    </location>
</feature>
<keyword evidence="4" id="KW-1185">Reference proteome</keyword>
<dbReference type="PROSITE" id="PS50013">
    <property type="entry name" value="CHROMO_2"/>
    <property type="match status" value="1"/>
</dbReference>
<evidence type="ECO:0000259" key="2">
    <source>
        <dbReference type="PROSITE" id="PS50994"/>
    </source>
</evidence>
<dbReference type="EMBL" id="BMAU01021227">
    <property type="protein sequence ID" value="GFY01414.1"/>
    <property type="molecule type" value="Genomic_DNA"/>
</dbReference>
<reference evidence="3" key="1">
    <citation type="submission" date="2020-08" db="EMBL/GenBank/DDBJ databases">
        <title>Multicomponent nature underlies the extraordinary mechanical properties of spider dragline silk.</title>
        <authorList>
            <person name="Kono N."/>
            <person name="Nakamura H."/>
            <person name="Mori M."/>
            <person name="Yoshida Y."/>
            <person name="Ohtoshi R."/>
            <person name="Malay A.D."/>
            <person name="Moran D.A.P."/>
            <person name="Tomita M."/>
            <person name="Numata K."/>
            <person name="Arakawa K."/>
        </authorList>
    </citation>
    <scope>NUCLEOTIDE SEQUENCE</scope>
</reference>
<dbReference type="Gene3D" id="3.30.420.10">
    <property type="entry name" value="Ribonuclease H-like superfamily/Ribonuclease H"/>
    <property type="match status" value="1"/>
</dbReference>
<comment type="caution">
    <text evidence="3">The sequence shown here is derived from an EMBL/GenBank/DDBJ whole genome shotgun (WGS) entry which is preliminary data.</text>
</comment>
<evidence type="ECO:0000313" key="4">
    <source>
        <dbReference type="Proteomes" id="UP000887159"/>
    </source>
</evidence>
<feature type="domain" description="Chromo" evidence="1">
    <location>
        <begin position="493"/>
        <end position="539"/>
    </location>
</feature>
<protein>
    <submittedName>
        <fullName evidence="3">Uncharacterized transposon-derived protein F54H12.3</fullName>
    </submittedName>
</protein>
<dbReference type="SMART" id="SM00298">
    <property type="entry name" value="CHROMO"/>
    <property type="match status" value="1"/>
</dbReference>
<dbReference type="InterPro" id="IPR001584">
    <property type="entry name" value="Integrase_cat-core"/>
</dbReference>
<dbReference type="PANTHER" id="PTHR46585:SF1">
    <property type="entry name" value="CHROMO DOMAIN-CONTAINING PROTEIN"/>
    <property type="match status" value="1"/>
</dbReference>
<dbReference type="SUPFAM" id="SSF53098">
    <property type="entry name" value="Ribonuclease H-like"/>
    <property type="match status" value="1"/>
</dbReference>
<evidence type="ECO:0000259" key="1">
    <source>
        <dbReference type="PROSITE" id="PS50013"/>
    </source>
</evidence>
<dbReference type="InterPro" id="IPR016197">
    <property type="entry name" value="Chromo-like_dom_sf"/>
</dbReference>